<feature type="signal peptide" evidence="2">
    <location>
        <begin position="1"/>
        <end position="36"/>
    </location>
</feature>
<dbReference type="Proteomes" id="UP001303473">
    <property type="component" value="Unassembled WGS sequence"/>
</dbReference>
<sequence>MIQPANNARKMLSVSLASLLMTLILTLTFGRAGAEARQSAYTSAAKGNQNRYVPFFCRERYVSFSAARGTFSAISARTFSAISYTNTGLGPEDSASSSDPSLQEPAESAFKSQGSARDSVRDSHACEYPLPRGNSTLMLFSRCRLGYDYWRDGGEHEDRSAISAVQLRDIKSMLIVDEDASSRVGSLNLEVTQHCGALAANRFRLLAFPPQATRYSLNRMYRNKCPREKHFQFLRAPERDRGPGRGPGRPIPAGGGVIGCCTAYTSRDTGSTTPPPTPSPFLKRPISPKPDPCSLLQFF</sequence>
<evidence type="ECO:0000313" key="4">
    <source>
        <dbReference type="Proteomes" id="UP001303473"/>
    </source>
</evidence>
<feature type="compositionally biased region" description="Polar residues" evidence="1">
    <location>
        <begin position="90"/>
        <end position="101"/>
    </location>
</feature>
<gene>
    <name evidence="3" type="ORF">QBC46DRAFT_405471</name>
</gene>
<organism evidence="3 4">
    <name type="scientific">Diplogelasinospora grovesii</name>
    <dbReference type="NCBI Taxonomy" id="303347"/>
    <lineage>
        <taxon>Eukaryota</taxon>
        <taxon>Fungi</taxon>
        <taxon>Dikarya</taxon>
        <taxon>Ascomycota</taxon>
        <taxon>Pezizomycotina</taxon>
        <taxon>Sordariomycetes</taxon>
        <taxon>Sordariomycetidae</taxon>
        <taxon>Sordariales</taxon>
        <taxon>Diplogelasinosporaceae</taxon>
        <taxon>Diplogelasinospora</taxon>
    </lineage>
</organism>
<reference evidence="4" key="1">
    <citation type="journal article" date="2023" name="Mol. Phylogenet. Evol.">
        <title>Genome-scale phylogeny and comparative genomics of the fungal order Sordariales.</title>
        <authorList>
            <person name="Hensen N."/>
            <person name="Bonometti L."/>
            <person name="Westerberg I."/>
            <person name="Brannstrom I.O."/>
            <person name="Guillou S."/>
            <person name="Cros-Aarteil S."/>
            <person name="Calhoun S."/>
            <person name="Haridas S."/>
            <person name="Kuo A."/>
            <person name="Mondo S."/>
            <person name="Pangilinan J."/>
            <person name="Riley R."/>
            <person name="LaButti K."/>
            <person name="Andreopoulos B."/>
            <person name="Lipzen A."/>
            <person name="Chen C."/>
            <person name="Yan M."/>
            <person name="Daum C."/>
            <person name="Ng V."/>
            <person name="Clum A."/>
            <person name="Steindorff A."/>
            <person name="Ohm R.A."/>
            <person name="Martin F."/>
            <person name="Silar P."/>
            <person name="Natvig D.O."/>
            <person name="Lalanne C."/>
            <person name="Gautier V."/>
            <person name="Ament-Velasquez S.L."/>
            <person name="Kruys A."/>
            <person name="Hutchinson M.I."/>
            <person name="Powell A.J."/>
            <person name="Barry K."/>
            <person name="Miller A.N."/>
            <person name="Grigoriev I.V."/>
            <person name="Debuchy R."/>
            <person name="Gladieux P."/>
            <person name="Hiltunen Thoren M."/>
            <person name="Johannesson H."/>
        </authorList>
    </citation>
    <scope>NUCLEOTIDE SEQUENCE [LARGE SCALE GENOMIC DNA]</scope>
    <source>
        <strain evidence="4">CBS 340.73</strain>
    </source>
</reference>
<feature type="chain" id="PRO_5042838861" evidence="2">
    <location>
        <begin position="37"/>
        <end position="299"/>
    </location>
</feature>
<accession>A0AAN6S7K0</accession>
<proteinExistence type="predicted"/>
<comment type="caution">
    <text evidence="3">The sequence shown here is derived from an EMBL/GenBank/DDBJ whole genome shotgun (WGS) entry which is preliminary data.</text>
</comment>
<evidence type="ECO:0000256" key="1">
    <source>
        <dbReference type="SAM" id="MobiDB-lite"/>
    </source>
</evidence>
<dbReference type="AlphaFoldDB" id="A0AAN6S7K0"/>
<feature type="region of interest" description="Disordered" evidence="1">
    <location>
        <begin position="265"/>
        <end position="291"/>
    </location>
</feature>
<name>A0AAN6S7K0_9PEZI</name>
<feature type="region of interest" description="Disordered" evidence="1">
    <location>
        <begin position="90"/>
        <end position="118"/>
    </location>
</feature>
<keyword evidence="2" id="KW-0732">Signal</keyword>
<protein>
    <submittedName>
        <fullName evidence="3">Uncharacterized protein</fullName>
    </submittedName>
</protein>
<evidence type="ECO:0000313" key="3">
    <source>
        <dbReference type="EMBL" id="KAK3943399.1"/>
    </source>
</evidence>
<dbReference type="EMBL" id="MU853766">
    <property type="protein sequence ID" value="KAK3943399.1"/>
    <property type="molecule type" value="Genomic_DNA"/>
</dbReference>
<evidence type="ECO:0000256" key="2">
    <source>
        <dbReference type="SAM" id="SignalP"/>
    </source>
</evidence>
<keyword evidence="4" id="KW-1185">Reference proteome</keyword>